<comment type="caution">
    <text evidence="1">The sequence shown here is derived from an EMBL/GenBank/DDBJ whole genome shotgun (WGS) entry which is preliminary data.</text>
</comment>
<protein>
    <recommendedName>
        <fullName evidence="3">ESX-1 secretion-associated protein</fullName>
    </recommendedName>
</protein>
<reference evidence="1 2" key="1">
    <citation type="submission" date="2024-09" db="EMBL/GenBank/DDBJ databases">
        <authorList>
            <person name="Sun Q."/>
            <person name="Mori K."/>
        </authorList>
    </citation>
    <scope>NUCLEOTIDE SEQUENCE [LARGE SCALE GENOMIC DNA]</scope>
    <source>
        <strain evidence="1 2">JCM 3324</strain>
    </source>
</reference>
<keyword evidence="2" id="KW-1185">Reference proteome</keyword>
<dbReference type="Proteomes" id="UP001589568">
    <property type="component" value="Unassembled WGS sequence"/>
</dbReference>
<dbReference type="RefSeq" id="WP_345399835.1">
    <property type="nucleotide sequence ID" value="NZ_BAAAXS010000001.1"/>
</dbReference>
<organism evidence="1 2">
    <name type="scientific">Nonomuraea salmonea</name>
    <dbReference type="NCBI Taxonomy" id="46181"/>
    <lineage>
        <taxon>Bacteria</taxon>
        <taxon>Bacillati</taxon>
        <taxon>Actinomycetota</taxon>
        <taxon>Actinomycetes</taxon>
        <taxon>Streptosporangiales</taxon>
        <taxon>Streptosporangiaceae</taxon>
        <taxon>Nonomuraea</taxon>
    </lineage>
</organism>
<dbReference type="EMBL" id="JBHMCF010000042">
    <property type="protein sequence ID" value="MFB9475664.1"/>
    <property type="molecule type" value="Genomic_DNA"/>
</dbReference>
<gene>
    <name evidence="1" type="ORF">ACFFR3_39765</name>
</gene>
<sequence length="109" mass="11513">MDADAVAVVADSVRDMGRDLADTPMRDLEEMTRAVARVRLSSGAYGAFGMLGGALGRSFDEVNEAAQRYLLAKRDQVAELHDRAYDTANGYVDGNAASASVAATMGAPR</sequence>
<accession>A0ABV5NZC0</accession>
<evidence type="ECO:0000313" key="2">
    <source>
        <dbReference type="Proteomes" id="UP001589568"/>
    </source>
</evidence>
<name>A0ABV5NZC0_9ACTN</name>
<evidence type="ECO:0000313" key="1">
    <source>
        <dbReference type="EMBL" id="MFB9475664.1"/>
    </source>
</evidence>
<evidence type="ECO:0008006" key="3">
    <source>
        <dbReference type="Google" id="ProtNLM"/>
    </source>
</evidence>
<proteinExistence type="predicted"/>